<dbReference type="SUPFAM" id="SSF74788">
    <property type="entry name" value="Cullin repeat-like"/>
    <property type="match status" value="1"/>
</dbReference>
<dbReference type="Gene3D" id="1.20.1310.10">
    <property type="entry name" value="Cullin Repeats"/>
    <property type="match status" value="1"/>
</dbReference>
<keyword evidence="4" id="KW-1185">Reference proteome</keyword>
<evidence type="ECO:0000313" key="5">
    <source>
        <dbReference type="WBParaSite" id="TTAC_0000547301-mRNA-1"/>
    </source>
</evidence>
<accession>A0A0R3WXI3</accession>
<proteinExistence type="inferred from homology"/>
<dbReference type="InterPro" id="IPR001373">
    <property type="entry name" value="Cullin_N"/>
</dbReference>
<dbReference type="WBParaSite" id="TTAC_0000547301-mRNA-1">
    <property type="protein sequence ID" value="TTAC_0000547301-mRNA-1"/>
    <property type="gene ID" value="TTAC_0000547301"/>
</dbReference>
<dbReference type="InterPro" id="IPR016159">
    <property type="entry name" value="Cullin_repeat-like_dom_sf"/>
</dbReference>
<evidence type="ECO:0000313" key="4">
    <source>
        <dbReference type="Proteomes" id="UP000274429"/>
    </source>
</evidence>
<evidence type="ECO:0000259" key="2">
    <source>
        <dbReference type="Pfam" id="PF00888"/>
    </source>
</evidence>
<dbReference type="Proteomes" id="UP000274429">
    <property type="component" value="Unassembled WGS sequence"/>
</dbReference>
<organism evidence="5">
    <name type="scientific">Hydatigena taeniaeformis</name>
    <name type="common">Feline tapeworm</name>
    <name type="synonym">Taenia taeniaeformis</name>
    <dbReference type="NCBI Taxonomy" id="6205"/>
    <lineage>
        <taxon>Eukaryota</taxon>
        <taxon>Metazoa</taxon>
        <taxon>Spiralia</taxon>
        <taxon>Lophotrochozoa</taxon>
        <taxon>Platyhelminthes</taxon>
        <taxon>Cestoda</taxon>
        <taxon>Eucestoda</taxon>
        <taxon>Cyclophyllidea</taxon>
        <taxon>Taeniidae</taxon>
        <taxon>Hydatigera</taxon>
    </lineage>
</organism>
<protein>
    <submittedName>
        <fullName evidence="5">Cullin domain-containing protein</fullName>
    </submittedName>
</protein>
<dbReference type="Pfam" id="PF00888">
    <property type="entry name" value="Cullin"/>
    <property type="match status" value="1"/>
</dbReference>
<dbReference type="STRING" id="6205.A0A0R3WXI3"/>
<dbReference type="GO" id="GO:0006511">
    <property type="term" value="P:ubiquitin-dependent protein catabolic process"/>
    <property type="evidence" value="ECO:0007669"/>
    <property type="project" value="InterPro"/>
</dbReference>
<name>A0A0R3WXI3_HYDTA</name>
<evidence type="ECO:0000256" key="1">
    <source>
        <dbReference type="ARBA" id="ARBA00006019"/>
    </source>
</evidence>
<evidence type="ECO:0000313" key="3">
    <source>
        <dbReference type="EMBL" id="VDM27039.1"/>
    </source>
</evidence>
<dbReference type="EMBL" id="UYWX01007626">
    <property type="protein sequence ID" value="VDM27039.1"/>
    <property type="molecule type" value="Genomic_DNA"/>
</dbReference>
<dbReference type="GO" id="GO:0031625">
    <property type="term" value="F:ubiquitin protein ligase binding"/>
    <property type="evidence" value="ECO:0007669"/>
    <property type="project" value="InterPro"/>
</dbReference>
<sequence>MSSDADRYVNTLLDLFNRFSSMIEECFHNDPSFLTIRDKAYQRLVNDTTIFSVKIPDSLR</sequence>
<gene>
    <name evidence="3" type="ORF">TTAC_LOCUS5459</name>
</gene>
<dbReference type="AlphaFoldDB" id="A0A0R3WXI3"/>
<feature type="domain" description="Cullin N-terminal" evidence="2">
    <location>
        <begin position="3"/>
        <end position="50"/>
    </location>
</feature>
<reference evidence="5" key="1">
    <citation type="submission" date="2017-02" db="UniProtKB">
        <authorList>
            <consortium name="WormBaseParasite"/>
        </authorList>
    </citation>
    <scope>IDENTIFICATION</scope>
</reference>
<comment type="similarity">
    <text evidence="1">Belongs to the cullin family.</text>
</comment>
<reference evidence="3 4" key="2">
    <citation type="submission" date="2018-11" db="EMBL/GenBank/DDBJ databases">
        <authorList>
            <consortium name="Pathogen Informatics"/>
        </authorList>
    </citation>
    <scope>NUCLEOTIDE SEQUENCE [LARGE SCALE GENOMIC DNA]</scope>
</reference>
<dbReference type="OrthoDB" id="27073at2759"/>